<reference evidence="2 3" key="1">
    <citation type="submission" date="2011-07" db="EMBL/GenBank/DDBJ databases">
        <authorList>
            <person name="Bertoli M.T."/>
            <person name="Kersulyte D."/>
            <person name="Pascasio M.A."/>
            <person name="Berg D.E."/>
        </authorList>
    </citation>
    <scope>NUCLEOTIDE SEQUENCE [LARGE SCALE GENOMIC DNA]</scope>
    <source>
        <strain evidence="2 3">ELS37</strain>
    </source>
</reference>
<proteinExistence type="predicted"/>
<accession>A0ABC7ZDX2</accession>
<gene>
    <name evidence="2" type="ORF">HPELS_00535</name>
</gene>
<dbReference type="EMBL" id="CP002953">
    <property type="protein sequence ID" value="AFF19686.1"/>
    <property type="molecule type" value="Genomic_DNA"/>
</dbReference>
<name>A0ABC7ZDX2_HELPX</name>
<evidence type="ECO:0000259" key="1">
    <source>
        <dbReference type="Pfam" id="PF00535"/>
    </source>
</evidence>
<dbReference type="AlphaFoldDB" id="A0ABC7ZDX2"/>
<protein>
    <recommendedName>
        <fullName evidence="1">Glycosyltransferase 2-like domain-containing protein</fullName>
    </recommendedName>
</protein>
<dbReference type="Pfam" id="PF00535">
    <property type="entry name" value="Glycos_transf_2"/>
    <property type="match status" value="1"/>
</dbReference>
<dbReference type="InterPro" id="IPR001173">
    <property type="entry name" value="Glyco_trans_2-like"/>
</dbReference>
<dbReference type="GO" id="GO:0016758">
    <property type="term" value="F:hexosyltransferase activity"/>
    <property type="evidence" value="ECO:0007669"/>
    <property type="project" value="UniProtKB-ARBA"/>
</dbReference>
<dbReference type="PANTHER" id="PTHR22916">
    <property type="entry name" value="GLYCOSYLTRANSFERASE"/>
    <property type="match status" value="1"/>
</dbReference>
<dbReference type="InterPro" id="IPR029044">
    <property type="entry name" value="Nucleotide-diphossugar_trans"/>
</dbReference>
<dbReference type="Gene3D" id="3.90.550.10">
    <property type="entry name" value="Spore Coat Polysaccharide Biosynthesis Protein SpsA, Chain A"/>
    <property type="match status" value="2"/>
</dbReference>
<evidence type="ECO:0000313" key="3">
    <source>
        <dbReference type="Proteomes" id="UP000007885"/>
    </source>
</evidence>
<dbReference type="RefSeq" id="WP_014419486.1">
    <property type="nucleotide sequence ID" value="NC_017063.1"/>
</dbReference>
<evidence type="ECO:0000313" key="2">
    <source>
        <dbReference type="EMBL" id="AFF19686.1"/>
    </source>
</evidence>
<dbReference type="SUPFAM" id="SSF53448">
    <property type="entry name" value="Nucleotide-diphospho-sugar transferases"/>
    <property type="match status" value="2"/>
</dbReference>
<sequence length="270" mass="30758">MLKVSVITACFNSEKTIEDTILSVLHQTYKNIEDTILSVLHQTYKNIEYIIIDGASADNTLGIIQKYRDKIACVVSEKDKGIYDAMNKGIKRASGDIIALLNSDDFYKDEFVIEKVVHEFEKKHCDSVYADLVFVKPDCVEKVVRYYESGEFNPKTLLYGVVPAHPTLFVKKAIHERYGLYKTDYKISADFEMIIRLFVVQKISFSYLKEALVVMRTGGVSTSGFKSLLLRNKENIRACQENGIRANVFSMLLKYPRKVMGLFKRGKGGD</sequence>
<dbReference type="CDD" id="cd06433">
    <property type="entry name" value="GT_2_WfgS_like"/>
    <property type="match status" value="1"/>
</dbReference>
<dbReference type="KEGG" id="hpe:HPELS_00535"/>
<organism evidence="2 3">
    <name type="scientific">Helicobacter pylori ELS37</name>
    <dbReference type="NCBI Taxonomy" id="1055527"/>
    <lineage>
        <taxon>Bacteria</taxon>
        <taxon>Pseudomonadati</taxon>
        <taxon>Campylobacterota</taxon>
        <taxon>Epsilonproteobacteria</taxon>
        <taxon>Campylobacterales</taxon>
        <taxon>Helicobacteraceae</taxon>
        <taxon>Helicobacter</taxon>
    </lineage>
</organism>
<dbReference type="PANTHER" id="PTHR22916:SF3">
    <property type="entry name" value="UDP-GLCNAC:BETAGAL BETA-1,3-N-ACETYLGLUCOSAMINYLTRANSFERASE-LIKE PROTEIN 1"/>
    <property type="match status" value="1"/>
</dbReference>
<feature type="domain" description="Glycosyltransferase 2-like" evidence="1">
    <location>
        <begin position="30"/>
        <end position="145"/>
    </location>
</feature>
<dbReference type="Proteomes" id="UP000007885">
    <property type="component" value="Chromosome"/>
</dbReference>